<dbReference type="PANTHER" id="PTHR22602">
    <property type="entry name" value="TRANSFERASE CAF17, MITOCHONDRIAL-RELATED"/>
    <property type="match status" value="1"/>
</dbReference>
<dbReference type="Pfam" id="PF01571">
    <property type="entry name" value="GCV_T"/>
    <property type="match status" value="1"/>
</dbReference>
<evidence type="ECO:0000256" key="4">
    <source>
        <dbReference type="ARBA" id="ARBA00093447"/>
    </source>
</evidence>
<keyword evidence="9" id="KW-1185">Reference proteome</keyword>
<evidence type="ECO:0000259" key="7">
    <source>
        <dbReference type="Pfam" id="PF25455"/>
    </source>
</evidence>
<dbReference type="InterPro" id="IPR027266">
    <property type="entry name" value="TrmE/GcvT-like"/>
</dbReference>
<keyword evidence="8" id="KW-0489">Methyltransferase</keyword>
<dbReference type="AlphaFoldDB" id="A0A317SR69"/>
<dbReference type="Proteomes" id="UP000246991">
    <property type="component" value="Unassembled WGS sequence"/>
</dbReference>
<dbReference type="GO" id="GO:0008168">
    <property type="term" value="F:methyltransferase activity"/>
    <property type="evidence" value="ECO:0007669"/>
    <property type="project" value="UniProtKB-KW"/>
</dbReference>
<dbReference type="EMBL" id="PYWC01000029">
    <property type="protein sequence ID" value="PWW76923.1"/>
    <property type="molecule type" value="Genomic_DNA"/>
</dbReference>
<dbReference type="InterPro" id="IPR045179">
    <property type="entry name" value="YgfZ/GcvT"/>
</dbReference>
<sequence length="397" mass="44498">MPLRIQHISTPCLRRGYSSSTAPPQPPPLGISNISRSRQLIEIHGPDAAKYLQGVTTRNILKLTEGRGAYSAFLNAQGKVLYDVFIYSTNHNHRWRSQIESKNFQPKYHPTVKKGFPVDDPGFFIECDIRSADALLDHIRRYKLASKFDCRLIPKGEWDMWATWDDGRLLLPNPSDIGCTDIRAPNLGKRVAVYGGRSIGREVDVDVYNVRRMLYGVPEGQDEILNGGNIAQESNIDYMGGVDFRKGCYVGQELTIRTHHTGVVRKRVLPVQIYRPGDSVPERLTYDPSLDLAPPPGKNPYISSLDGKGRSPGKFLRGVGNVGLALCRLEAMTDFDVGGEKTDRTAPEFKLGVEGNELRVKAFVPGWHWWGKAIGQMSSERATRPIVRHVIDDNNEF</sequence>
<keyword evidence="8" id="KW-0808">Transferase</keyword>
<evidence type="ECO:0000259" key="6">
    <source>
        <dbReference type="Pfam" id="PF01571"/>
    </source>
</evidence>
<name>A0A317SR69_9PEZI</name>
<keyword evidence="3" id="KW-0496">Mitochondrion</keyword>
<dbReference type="OrthoDB" id="191995at2759"/>
<proteinExistence type="inferred from homology"/>
<dbReference type="STRING" id="42249.A0A317SR69"/>
<dbReference type="PANTHER" id="PTHR22602:SF0">
    <property type="entry name" value="TRANSFERASE CAF17, MITOCHONDRIAL-RELATED"/>
    <property type="match status" value="1"/>
</dbReference>
<comment type="subcellular location">
    <subcellularLocation>
        <location evidence="1">Mitochondrion matrix</location>
    </subcellularLocation>
</comment>
<gene>
    <name evidence="8" type="ORF">C7212DRAFT_319088</name>
</gene>
<accession>A0A317SR69</accession>
<organism evidence="8 9">
    <name type="scientific">Tuber magnatum</name>
    <name type="common">white Piedmont truffle</name>
    <dbReference type="NCBI Taxonomy" id="42249"/>
    <lineage>
        <taxon>Eukaryota</taxon>
        <taxon>Fungi</taxon>
        <taxon>Dikarya</taxon>
        <taxon>Ascomycota</taxon>
        <taxon>Pezizomycotina</taxon>
        <taxon>Pezizomycetes</taxon>
        <taxon>Pezizales</taxon>
        <taxon>Tuberaceae</taxon>
        <taxon>Tuber</taxon>
    </lineage>
</organism>
<reference evidence="8 9" key="1">
    <citation type="submission" date="2018-03" db="EMBL/GenBank/DDBJ databases">
        <title>Genomes of Pezizomycetes fungi and the evolution of truffles.</title>
        <authorList>
            <person name="Murat C."/>
            <person name="Payen T."/>
            <person name="Noel B."/>
            <person name="Kuo A."/>
            <person name="Martin F.M."/>
        </authorList>
    </citation>
    <scope>NUCLEOTIDE SEQUENCE [LARGE SCALE GENOMIC DNA]</scope>
    <source>
        <strain evidence="8">091103-1</strain>
    </source>
</reference>
<evidence type="ECO:0000256" key="2">
    <source>
        <dbReference type="ARBA" id="ARBA00022946"/>
    </source>
</evidence>
<evidence type="ECO:0000256" key="1">
    <source>
        <dbReference type="ARBA" id="ARBA00004305"/>
    </source>
</evidence>
<dbReference type="Gene3D" id="3.30.1360.120">
    <property type="entry name" value="Probable tRNA modification gtpase trme, domain 1"/>
    <property type="match status" value="2"/>
</dbReference>
<feature type="domain" description="CAF17 C-terminal" evidence="7">
    <location>
        <begin position="265"/>
        <end position="367"/>
    </location>
</feature>
<evidence type="ECO:0000313" key="9">
    <source>
        <dbReference type="Proteomes" id="UP000246991"/>
    </source>
</evidence>
<dbReference type="InterPro" id="IPR006222">
    <property type="entry name" value="GCVT_N"/>
</dbReference>
<dbReference type="GO" id="GO:0016226">
    <property type="term" value="P:iron-sulfur cluster assembly"/>
    <property type="evidence" value="ECO:0007669"/>
    <property type="project" value="TreeGrafter"/>
</dbReference>
<protein>
    <recommendedName>
        <fullName evidence="5">Iron-sulfur cluster assembly factor IBA57 homolog, mitochondrial</fullName>
    </recommendedName>
</protein>
<evidence type="ECO:0000256" key="5">
    <source>
        <dbReference type="ARBA" id="ARBA00093637"/>
    </source>
</evidence>
<dbReference type="SUPFAM" id="SSF103025">
    <property type="entry name" value="Folate-binding domain"/>
    <property type="match status" value="1"/>
</dbReference>
<feature type="domain" description="GCVT N-terminal" evidence="6">
    <location>
        <begin position="41"/>
        <end position="95"/>
    </location>
</feature>
<comment type="similarity">
    <text evidence="4">Belongs to the GcvT family. CAF17/IBA57 subfamily.</text>
</comment>
<dbReference type="InterPro" id="IPR017703">
    <property type="entry name" value="YgfZ/GCV_T_CS"/>
</dbReference>
<comment type="caution">
    <text evidence="8">The sequence shown here is derived from an EMBL/GenBank/DDBJ whole genome shotgun (WGS) entry which is preliminary data.</text>
</comment>
<keyword evidence="2" id="KW-0809">Transit peptide</keyword>
<dbReference type="InterPro" id="IPR057460">
    <property type="entry name" value="CAF17_C"/>
</dbReference>
<dbReference type="NCBIfam" id="TIGR03317">
    <property type="entry name" value="ygfZ_signature"/>
    <property type="match status" value="1"/>
</dbReference>
<evidence type="ECO:0000256" key="3">
    <source>
        <dbReference type="ARBA" id="ARBA00023128"/>
    </source>
</evidence>
<dbReference type="Pfam" id="PF25455">
    <property type="entry name" value="Beta-barrel_CAF17_C"/>
    <property type="match status" value="1"/>
</dbReference>
<dbReference type="GO" id="GO:0032259">
    <property type="term" value="P:methylation"/>
    <property type="evidence" value="ECO:0007669"/>
    <property type="project" value="UniProtKB-KW"/>
</dbReference>
<evidence type="ECO:0000313" key="8">
    <source>
        <dbReference type="EMBL" id="PWW76923.1"/>
    </source>
</evidence>
<dbReference type="GO" id="GO:0005759">
    <property type="term" value="C:mitochondrial matrix"/>
    <property type="evidence" value="ECO:0007669"/>
    <property type="project" value="UniProtKB-SubCell"/>
</dbReference>